<evidence type="ECO:0000313" key="9">
    <source>
        <dbReference type="EMBL" id="MRW90806.1"/>
    </source>
</evidence>
<dbReference type="NCBIfam" id="TIGR00633">
    <property type="entry name" value="xth"/>
    <property type="match status" value="1"/>
</dbReference>
<dbReference type="InterPro" id="IPR037493">
    <property type="entry name" value="ExoIII-like"/>
</dbReference>
<dbReference type="RefSeq" id="WP_154376605.1">
    <property type="nucleotide sequence ID" value="NZ_WKJK01000005.1"/>
</dbReference>
<dbReference type="InterPro" id="IPR020847">
    <property type="entry name" value="AP_endonuclease_F1_BS"/>
</dbReference>
<evidence type="ECO:0000256" key="3">
    <source>
        <dbReference type="ARBA" id="ARBA00022801"/>
    </source>
</evidence>
<dbReference type="GO" id="GO:0006281">
    <property type="term" value="P:DNA repair"/>
    <property type="evidence" value="ECO:0007669"/>
    <property type="project" value="InterPro"/>
</dbReference>
<feature type="active site" evidence="5">
    <location>
        <position position="106"/>
    </location>
</feature>
<keyword evidence="6" id="KW-0464">Manganese</keyword>
<evidence type="ECO:0000259" key="8">
    <source>
        <dbReference type="Pfam" id="PF03372"/>
    </source>
</evidence>
<evidence type="ECO:0000256" key="2">
    <source>
        <dbReference type="ARBA" id="ARBA00022723"/>
    </source>
</evidence>
<dbReference type="SUPFAM" id="SSF56219">
    <property type="entry name" value="DNase I-like"/>
    <property type="match status" value="1"/>
</dbReference>
<reference evidence="9 10" key="1">
    <citation type="submission" date="2019-11" db="EMBL/GenBank/DDBJ databases">
        <title>Novel species isolated from a subtropical stream in China.</title>
        <authorList>
            <person name="Lu H."/>
        </authorList>
    </citation>
    <scope>NUCLEOTIDE SEQUENCE [LARGE SCALE GENOMIC DNA]</scope>
    <source>
        <strain evidence="9 10">FT80W</strain>
    </source>
</reference>
<evidence type="ECO:0000256" key="1">
    <source>
        <dbReference type="ARBA" id="ARBA00007092"/>
    </source>
</evidence>
<dbReference type="InterPro" id="IPR005135">
    <property type="entry name" value="Endo/exonuclease/phosphatase"/>
</dbReference>
<dbReference type="InterPro" id="IPR036691">
    <property type="entry name" value="Endo/exonu/phosph_ase_sf"/>
</dbReference>
<feature type="binding site" evidence="6">
    <location>
        <position position="247"/>
    </location>
    <ligand>
        <name>Mg(2+)</name>
        <dbReference type="ChEBI" id="CHEBI:18420"/>
        <label>1</label>
    </ligand>
</feature>
<dbReference type="PROSITE" id="PS00726">
    <property type="entry name" value="AP_NUCLEASE_F1_1"/>
    <property type="match status" value="1"/>
</dbReference>
<feature type="active site" description="Proton donor/acceptor" evidence="5">
    <location>
        <position position="147"/>
    </location>
</feature>
<dbReference type="GO" id="GO:0046872">
    <property type="term" value="F:metal ion binding"/>
    <property type="evidence" value="ECO:0007669"/>
    <property type="project" value="UniProtKB-KW"/>
</dbReference>
<comment type="similarity">
    <text evidence="1">Belongs to the DNA repair enzymes AP/ExoA family.</text>
</comment>
<protein>
    <submittedName>
        <fullName evidence="9">Exodeoxyribonuclease III</fullName>
        <ecNumber evidence="9">3.1.11.2</ecNumber>
    </submittedName>
</protein>
<dbReference type="GO" id="GO:0004519">
    <property type="term" value="F:endonuclease activity"/>
    <property type="evidence" value="ECO:0007669"/>
    <property type="project" value="InterPro"/>
</dbReference>
<feature type="site" description="Transition state stabilizer" evidence="7">
    <location>
        <position position="149"/>
    </location>
</feature>
<keyword evidence="2 6" id="KW-0479">Metal-binding</keyword>
<feature type="active site" description="Proton acceptor" evidence="5">
    <location>
        <position position="248"/>
    </location>
</feature>
<dbReference type="Pfam" id="PF03372">
    <property type="entry name" value="Exo_endo_phos"/>
    <property type="match status" value="1"/>
</dbReference>
<dbReference type="EMBL" id="WKJK01000005">
    <property type="protein sequence ID" value="MRW90806.1"/>
    <property type="molecule type" value="Genomic_DNA"/>
</dbReference>
<evidence type="ECO:0000313" key="10">
    <source>
        <dbReference type="Proteomes" id="UP000433309"/>
    </source>
</evidence>
<evidence type="ECO:0000256" key="5">
    <source>
        <dbReference type="PIRSR" id="PIRSR604808-1"/>
    </source>
</evidence>
<evidence type="ECO:0000256" key="7">
    <source>
        <dbReference type="PIRSR" id="PIRSR604808-3"/>
    </source>
</evidence>
<evidence type="ECO:0000256" key="4">
    <source>
        <dbReference type="ARBA" id="ARBA00022842"/>
    </source>
</evidence>
<name>A0A6I2L2K1_9BURK</name>
<dbReference type="PANTHER" id="PTHR43250">
    <property type="entry name" value="EXODEOXYRIBONUCLEASE III"/>
    <property type="match status" value="1"/>
</dbReference>
<gene>
    <name evidence="9" type="primary">xth</name>
    <name evidence="9" type="ORF">GJ699_12475</name>
</gene>
<sequence>MRIATYNVNGIGSRLPALLQWLDETQPDVVCLQELKALQEKFPEAAIKDAGYGAIWHGQKSWNGVAILARGQTPIETGRGLPGDPEDNQSRYIEAMVNGILIGGLYLPNGNPAPGPKFDYKLKWLERFILHAEKLIDSGAAAVLAGDYNIIPTEKDVYKPERWVDDALFRPEVRVAYQTLLNQGWCDALRSKHPDETIYTFWDYFRNAYGRDAGLRIDHLLISPSLTPALKAAEVDRAVRGREKPSDHAPVWIELNL</sequence>
<comment type="caution">
    <text evidence="9">The sequence shown here is derived from an EMBL/GenBank/DDBJ whole genome shotgun (WGS) entry which is preliminary data.</text>
</comment>
<feature type="binding site" evidence="6">
    <location>
        <position position="34"/>
    </location>
    <ligand>
        <name>Mg(2+)</name>
        <dbReference type="ChEBI" id="CHEBI:18420"/>
        <label>1</label>
    </ligand>
</feature>
<feature type="binding site" evidence="6">
    <location>
        <position position="147"/>
    </location>
    <ligand>
        <name>Mg(2+)</name>
        <dbReference type="ChEBI" id="CHEBI:18420"/>
        <label>1</label>
    </ligand>
</feature>
<feature type="binding site" evidence="6">
    <location>
        <position position="149"/>
    </location>
    <ligand>
        <name>Mg(2+)</name>
        <dbReference type="ChEBI" id="CHEBI:18420"/>
        <label>1</label>
    </ligand>
</feature>
<dbReference type="Gene3D" id="3.60.10.10">
    <property type="entry name" value="Endonuclease/exonuclease/phosphatase"/>
    <property type="match status" value="1"/>
</dbReference>
<evidence type="ECO:0000256" key="6">
    <source>
        <dbReference type="PIRSR" id="PIRSR604808-2"/>
    </source>
</evidence>
<dbReference type="GO" id="GO:0003677">
    <property type="term" value="F:DNA binding"/>
    <property type="evidence" value="ECO:0007669"/>
    <property type="project" value="InterPro"/>
</dbReference>
<dbReference type="PROSITE" id="PS51435">
    <property type="entry name" value="AP_NUCLEASE_F1_4"/>
    <property type="match status" value="1"/>
</dbReference>
<keyword evidence="3 9" id="KW-0378">Hydrolase</keyword>
<feature type="binding site" evidence="6">
    <location>
        <position position="7"/>
    </location>
    <ligand>
        <name>Mg(2+)</name>
        <dbReference type="ChEBI" id="CHEBI:18420"/>
        <label>1</label>
    </ligand>
</feature>
<dbReference type="AlphaFoldDB" id="A0A6I2L2K1"/>
<keyword evidence="10" id="KW-1185">Reference proteome</keyword>
<dbReference type="GO" id="GO:0008311">
    <property type="term" value="F:double-stranded DNA 3'-5' DNA exonuclease activity"/>
    <property type="evidence" value="ECO:0007669"/>
    <property type="project" value="UniProtKB-EC"/>
</dbReference>
<keyword evidence="4 6" id="KW-0460">Magnesium</keyword>
<dbReference type="CDD" id="cd09086">
    <property type="entry name" value="ExoIII-like_AP-endo"/>
    <property type="match status" value="1"/>
</dbReference>
<accession>A0A6I2L2K1</accession>
<feature type="binding site" evidence="6">
    <location>
        <position position="248"/>
    </location>
    <ligand>
        <name>Mg(2+)</name>
        <dbReference type="ChEBI" id="CHEBI:18420"/>
        <label>1</label>
    </ligand>
</feature>
<feature type="domain" description="Endonuclease/exonuclease/phosphatase" evidence="8">
    <location>
        <begin position="4"/>
        <end position="248"/>
    </location>
</feature>
<comment type="cofactor">
    <cofactor evidence="6">
        <name>Mg(2+)</name>
        <dbReference type="ChEBI" id="CHEBI:18420"/>
    </cofactor>
    <cofactor evidence="6">
        <name>Mn(2+)</name>
        <dbReference type="ChEBI" id="CHEBI:29035"/>
    </cofactor>
    <text evidence="6">Probably binds two magnesium or manganese ions per subunit.</text>
</comment>
<organism evidence="9 10">
    <name type="scientific">Duganella guangzhouensis</name>
    <dbReference type="NCBI Taxonomy" id="2666084"/>
    <lineage>
        <taxon>Bacteria</taxon>
        <taxon>Pseudomonadati</taxon>
        <taxon>Pseudomonadota</taxon>
        <taxon>Betaproteobacteria</taxon>
        <taxon>Burkholderiales</taxon>
        <taxon>Oxalobacteraceae</taxon>
        <taxon>Telluria group</taxon>
        <taxon>Duganella</taxon>
    </lineage>
</organism>
<dbReference type="EC" id="3.1.11.2" evidence="9"/>
<dbReference type="PANTHER" id="PTHR43250:SF1">
    <property type="entry name" value="EXODEOXYRIBONUCLEASE III"/>
    <property type="match status" value="1"/>
</dbReference>
<dbReference type="Proteomes" id="UP000433309">
    <property type="component" value="Unassembled WGS sequence"/>
</dbReference>
<feature type="site" description="Important for catalytic activity" evidence="7">
    <location>
        <position position="218"/>
    </location>
</feature>
<proteinExistence type="inferred from homology"/>
<dbReference type="NCBIfam" id="TIGR00195">
    <property type="entry name" value="exoDNase_III"/>
    <property type="match status" value="1"/>
</dbReference>
<feature type="site" description="Interaction with DNA substrate" evidence="7">
    <location>
        <position position="248"/>
    </location>
</feature>
<dbReference type="InterPro" id="IPR004808">
    <property type="entry name" value="AP_endonuc_1"/>
</dbReference>